<dbReference type="AlphaFoldDB" id="A0A3B4TNC4"/>
<dbReference type="GO" id="GO:0016192">
    <property type="term" value="P:vesicle-mediated transport"/>
    <property type="evidence" value="ECO:0007669"/>
    <property type="project" value="InterPro"/>
</dbReference>
<accession>A0A3B4TNC4</accession>
<sequence length="176" mass="20326">MLSAMIGGLFIYNHKGEVLISRVYHWQKVRSPVTNIAQTSFFHVKRSNISLAAVIKLNVNVAMLFEFLYKMSDVMMAYFSKITEVNVKNYLDLIYELLDEILDFGYPQNSETGALKTFITQQGIKKEQSQISSQVTSQIGWRREGVQYRWNKLFLDLLESVYLLMSPQGNIIDVPQ</sequence>
<evidence type="ECO:0008006" key="8">
    <source>
        <dbReference type="Google" id="ProtNLM"/>
    </source>
</evidence>
<dbReference type="Gene3D" id="3.30.450.60">
    <property type="match status" value="1"/>
</dbReference>
<dbReference type="PANTHER" id="PTHR10529">
    <property type="entry name" value="AP COMPLEX SUBUNIT MU"/>
    <property type="match status" value="1"/>
</dbReference>
<evidence type="ECO:0000256" key="2">
    <source>
        <dbReference type="ARBA" id="ARBA00022448"/>
    </source>
</evidence>
<name>A0A3B4TNC4_SERDU</name>
<dbReference type="InterPro" id="IPR036168">
    <property type="entry name" value="AP2_Mu_C_sf"/>
</dbReference>
<dbReference type="OMA" id="ECCENVI"/>
<organism evidence="6 7">
    <name type="scientific">Seriola dumerili</name>
    <name type="common">Greater amberjack</name>
    <name type="synonym">Caranx dumerili</name>
    <dbReference type="NCBI Taxonomy" id="41447"/>
    <lineage>
        <taxon>Eukaryota</taxon>
        <taxon>Metazoa</taxon>
        <taxon>Chordata</taxon>
        <taxon>Craniata</taxon>
        <taxon>Vertebrata</taxon>
        <taxon>Euteleostomi</taxon>
        <taxon>Actinopterygii</taxon>
        <taxon>Neopterygii</taxon>
        <taxon>Teleostei</taxon>
        <taxon>Neoteleostei</taxon>
        <taxon>Acanthomorphata</taxon>
        <taxon>Carangaria</taxon>
        <taxon>Carangiformes</taxon>
        <taxon>Carangidae</taxon>
        <taxon>Seriola</taxon>
    </lineage>
</organism>
<evidence type="ECO:0000313" key="6">
    <source>
        <dbReference type="Ensembl" id="ENSSDUP00000007508.1"/>
    </source>
</evidence>
<evidence type="ECO:0000256" key="1">
    <source>
        <dbReference type="ARBA" id="ARBA00004277"/>
    </source>
</evidence>
<dbReference type="InterPro" id="IPR043532">
    <property type="entry name" value="AP2_Mu_N"/>
</dbReference>
<evidence type="ECO:0000256" key="4">
    <source>
        <dbReference type="ARBA" id="ARBA00023136"/>
    </source>
</evidence>
<dbReference type="CDD" id="cd14836">
    <property type="entry name" value="AP2_Mu_N"/>
    <property type="match status" value="1"/>
</dbReference>
<dbReference type="GO" id="GO:0005905">
    <property type="term" value="C:clathrin-coated pit"/>
    <property type="evidence" value="ECO:0007669"/>
    <property type="project" value="UniProtKB-KW"/>
</dbReference>
<dbReference type="InterPro" id="IPR050431">
    <property type="entry name" value="Adaptor_comp_med_subunit"/>
</dbReference>
<reference evidence="6" key="1">
    <citation type="submission" date="2025-08" db="UniProtKB">
        <authorList>
            <consortium name="Ensembl"/>
        </authorList>
    </citation>
    <scope>IDENTIFICATION</scope>
</reference>
<evidence type="ECO:0000313" key="7">
    <source>
        <dbReference type="Proteomes" id="UP000261420"/>
    </source>
</evidence>
<dbReference type="InterPro" id="IPR018240">
    <property type="entry name" value="Clathrin_mu_CS"/>
</dbReference>
<keyword evidence="2" id="KW-0813">Transport</keyword>
<evidence type="ECO:0000256" key="3">
    <source>
        <dbReference type="ARBA" id="ARBA00022927"/>
    </source>
</evidence>
<dbReference type="Ensembl" id="ENSSDUT00000007647.1">
    <property type="protein sequence ID" value="ENSSDUP00000007508.1"/>
    <property type="gene ID" value="ENSSDUG00000005500.1"/>
</dbReference>
<keyword evidence="4" id="KW-0472">Membrane</keyword>
<dbReference type="PROSITE" id="PS00990">
    <property type="entry name" value="CLAT_ADAPTOR_M_1"/>
    <property type="match status" value="1"/>
</dbReference>
<dbReference type="STRING" id="41447.ENSSDUP00000007508"/>
<dbReference type="SUPFAM" id="SSF49447">
    <property type="entry name" value="Second domain of Mu2 adaptin subunit (ap50) of ap2 adaptor"/>
    <property type="match status" value="1"/>
</dbReference>
<dbReference type="InterPro" id="IPR011012">
    <property type="entry name" value="Longin-like_dom_sf"/>
</dbReference>
<dbReference type="GO" id="GO:0030131">
    <property type="term" value="C:clathrin adaptor complex"/>
    <property type="evidence" value="ECO:0007669"/>
    <property type="project" value="InterPro"/>
</dbReference>
<keyword evidence="5" id="KW-0168">Coated pit</keyword>
<dbReference type="FunFam" id="3.30.450.60:FF:000002">
    <property type="entry name" value="AP-2 complex subunit mu, putative"/>
    <property type="match status" value="1"/>
</dbReference>
<keyword evidence="7" id="KW-1185">Reference proteome</keyword>
<comment type="subcellular location">
    <subcellularLocation>
        <location evidence="1">Membrane</location>
        <location evidence="1">Coated pit</location>
        <topology evidence="1">Peripheral membrane protein</topology>
        <orientation evidence="1">Cytoplasmic side</orientation>
    </subcellularLocation>
</comment>
<dbReference type="Gene3D" id="2.60.40.1170">
    <property type="entry name" value="Mu homology domain, subdomain B"/>
    <property type="match status" value="1"/>
</dbReference>
<dbReference type="Proteomes" id="UP000261420">
    <property type="component" value="Unplaced"/>
</dbReference>
<evidence type="ECO:0000256" key="5">
    <source>
        <dbReference type="ARBA" id="ARBA00023176"/>
    </source>
</evidence>
<dbReference type="GO" id="GO:0006886">
    <property type="term" value="P:intracellular protein transport"/>
    <property type="evidence" value="ECO:0007669"/>
    <property type="project" value="InterPro"/>
</dbReference>
<dbReference type="SUPFAM" id="SSF64356">
    <property type="entry name" value="SNARE-like"/>
    <property type="match status" value="1"/>
</dbReference>
<reference evidence="6" key="2">
    <citation type="submission" date="2025-09" db="UniProtKB">
        <authorList>
            <consortium name="Ensembl"/>
        </authorList>
    </citation>
    <scope>IDENTIFICATION</scope>
</reference>
<dbReference type="GeneTree" id="ENSGT00940000165747"/>
<keyword evidence="3" id="KW-0653">Protein transport</keyword>
<proteinExistence type="predicted"/>
<protein>
    <recommendedName>
        <fullName evidence="8">AP complex mu/sigma subunit domain-containing protein</fullName>
    </recommendedName>
</protein>